<organism evidence="1 2">
    <name type="scientific">Plasmodium malariae</name>
    <dbReference type="NCBI Taxonomy" id="5858"/>
    <lineage>
        <taxon>Eukaryota</taxon>
        <taxon>Sar</taxon>
        <taxon>Alveolata</taxon>
        <taxon>Apicomplexa</taxon>
        <taxon>Aconoidasida</taxon>
        <taxon>Haemosporida</taxon>
        <taxon>Plasmodiidae</taxon>
        <taxon>Plasmodium</taxon>
        <taxon>Plasmodium (Plasmodium)</taxon>
    </lineage>
</organism>
<reference evidence="1 2" key="1">
    <citation type="submission" date="2016-06" db="EMBL/GenBank/DDBJ databases">
        <authorList>
            <consortium name="Pathogen Informatics"/>
        </authorList>
    </citation>
    <scope>NUCLEOTIDE SEQUENCE [LARGE SCALE GENOMIC DNA]</scope>
    <source>
        <strain evidence="1">PmlGA01</strain>
    </source>
</reference>
<evidence type="ECO:0000313" key="2">
    <source>
        <dbReference type="Proteomes" id="UP000219799"/>
    </source>
</evidence>
<accession>A0A1C3KZY8</accession>
<evidence type="ECO:0000313" key="1">
    <source>
        <dbReference type="EMBL" id="SBT79813.1"/>
    </source>
</evidence>
<sequence>MKLLFLCAYLYIHFIKNGISIYDDNFVFTFKDVKRVHTRKSTVKKFEIDIILKFNTKKTAKEFFLTSLIPAKNLQILLFKREETNAVNENVEIHLNRTGMKEKGKEYNNAGKKKKYIYIYIYVYMYSCDYLITSKMYLLKLTTDELKKFKIHRYPFKNKEITKTVPPEYDFSEKSLKNFFPIEGTIYPSNYLLKISVEISKEGLSPDGVWILSIAERNASNEGNQVCTIYSDKIAEMFLQQSAHSNLFLLYCSSATNAELLNLVHDMRKSFDVQLSASKTFFGAHDSTYTIQMNLDQIAADLKTDKVMISIKLPIDLCYSNSCFNANFENPCLNIKANPFEQCSYTFRSHKFLLRSKRNEEISGKLEVLIENINNPLIDLESEKNWIINVYTVDTVNFSMSKEHKEILERVSHDVCSKNFINRFVDKFSDNITWVKSHIAVSPTPRLIPLKVEPMNAHGLLENPLVLSLKLNFSIGHIFNKCLVELQSIHRFTSAITKSENRLNIYNHSLILPNSLYKPVEEDEHKLQIEANLIKNNDVIQFAIDVKKYQNNEYWKCTLSCLNKEGKYVKEAQTLFVYPIENKKIYISNLYYKDKLEDNKYIFYLDLFIYDEKEIDIKLTFLPPSSATNSIPISGKTSTKVQLTDTCDAFMYTSCYNLVFHECSNKAEEKTIIYQMNSYKSSNKHSTIQFPLIIPKEVKEFNLLFEVDIKNNPRNVKKIMHIDVEKVLTHNAKTPCINDLVSVLKKYEKYESHLFLLFKAVNCHNIYQPFLTNFQNNANFFAKTAPSESFEKFTFQKTYKQVYPINYESISQKLFDKNIISIITIVLIDDAFFFNSFMSSKKKIVFEYLKKNIFFPYNKYYVVHYSNNNVLINLYKYIDAGNVKIDIVQKSSEINNLLAALDKTISFAEDIKEKEKHSYMNSEYSILLFTDTKGVQNVKAATNKYIKKDDDINKSFSRIYVVSLEQGDYYTTNKDKFSESIQNVDDMYIYNKRTREGQIGNVIDGTVGDENKNNILFFSFHKYITDEQLTIHYAKSILEDYILLHTQVYKTSWYLIGICRYNIMRDSITKRKLHLYYVDKNIKTVTYTISKDETKNVFDNSSLSSFQDMCNIFTQLQLLGYK</sequence>
<dbReference type="VEuPathDB" id="PlasmoDB:PmUG01_11053300"/>
<proteinExistence type="predicted"/>
<dbReference type="AlphaFoldDB" id="A0A1C3KZY8"/>
<dbReference type="EMBL" id="LT594499">
    <property type="protein sequence ID" value="SBT79813.1"/>
    <property type="molecule type" value="Genomic_DNA"/>
</dbReference>
<dbReference type="Proteomes" id="UP000219799">
    <property type="component" value="Chromosome 11"/>
</dbReference>
<name>A0A1C3KZY8_PLAMA</name>
<protein>
    <submittedName>
        <fullName evidence="1">Uncharacterized protein</fullName>
    </submittedName>
</protein>
<gene>
    <name evidence="1" type="primary">PmlGA01_110041100</name>
    <name evidence="1" type="ORF">PMLGA01_110041100</name>
</gene>